<feature type="domain" description="Carboxymuconolactone decarboxylase-like" evidence="1">
    <location>
        <begin position="21"/>
        <end position="85"/>
    </location>
</feature>
<evidence type="ECO:0000313" key="5">
    <source>
        <dbReference type="Proteomes" id="UP000663940"/>
    </source>
</evidence>
<dbReference type="EMBL" id="CP043451">
    <property type="protein sequence ID" value="QEM05079.1"/>
    <property type="molecule type" value="Genomic_DNA"/>
</dbReference>
<reference evidence="3 5" key="2">
    <citation type="submission" date="2021-03" db="EMBL/GenBank/DDBJ databases">
        <title>Mucilaginibacter strains isolated from gold and copper mining confer multi heavy-metal resistance.</title>
        <authorList>
            <person name="Li Y."/>
        </authorList>
    </citation>
    <scope>NUCLEOTIDE SEQUENCE [LARGE SCALE GENOMIC DNA]</scope>
    <source>
        <strain evidence="3 5">P2-4</strain>
    </source>
</reference>
<dbReference type="PANTHER" id="PTHR35446">
    <property type="entry name" value="SI:CH211-175M2.5"/>
    <property type="match status" value="1"/>
</dbReference>
<dbReference type="GO" id="GO:0051920">
    <property type="term" value="F:peroxiredoxin activity"/>
    <property type="evidence" value="ECO:0007669"/>
    <property type="project" value="InterPro"/>
</dbReference>
<dbReference type="NCBIfam" id="TIGR01926">
    <property type="entry name" value="peroxid_rel"/>
    <property type="match status" value="1"/>
</dbReference>
<proteinExistence type="predicted"/>
<dbReference type="Pfam" id="PF02627">
    <property type="entry name" value="CMD"/>
    <property type="match status" value="2"/>
</dbReference>
<accession>A0AAE6JG24</accession>
<evidence type="ECO:0000259" key="1">
    <source>
        <dbReference type="Pfam" id="PF02627"/>
    </source>
</evidence>
<organism evidence="2 4">
    <name type="scientific">Mucilaginibacter rubeus</name>
    <dbReference type="NCBI Taxonomy" id="2027860"/>
    <lineage>
        <taxon>Bacteria</taxon>
        <taxon>Pseudomonadati</taxon>
        <taxon>Bacteroidota</taxon>
        <taxon>Sphingobacteriia</taxon>
        <taxon>Sphingobacteriales</taxon>
        <taxon>Sphingobacteriaceae</taxon>
        <taxon>Mucilaginibacter</taxon>
    </lineage>
</organism>
<sequence length="184" mass="20195">MAHIELNNDLPGIRGLMFYSPETEAPLNALAEQLLRDDNNSLSRGERELIATYVSYLNDCFFCQNVHGAVAGHYLGCTIDEIDAIKANFSTADLSPKIKALLAIAGSVQKGGKHVTNEQIEAARAEGADDKEIHDTVLIAAAFCMFNRYVDGLGTWAPQDRQIYIDRAPERAEVGYTSSIFKKA</sequence>
<dbReference type="PANTHER" id="PTHR35446:SF2">
    <property type="entry name" value="CARBOXYMUCONOLACTONE DECARBOXYLASE-LIKE DOMAIN-CONTAINING PROTEIN"/>
    <property type="match status" value="1"/>
</dbReference>
<feature type="domain" description="Carboxymuconolactone decarboxylase-like" evidence="1">
    <location>
        <begin position="91"/>
        <end position="152"/>
    </location>
</feature>
<evidence type="ECO:0000313" key="4">
    <source>
        <dbReference type="Proteomes" id="UP000250557"/>
    </source>
</evidence>
<gene>
    <name evidence="2" type="ORF">DIU31_016730</name>
    <name evidence="3" type="ORF">J3L21_10760</name>
</gene>
<dbReference type="Gene3D" id="1.20.1290.10">
    <property type="entry name" value="AhpD-like"/>
    <property type="match status" value="1"/>
</dbReference>
<name>A0AAE6JG24_9SPHI</name>
<keyword evidence="2" id="KW-0575">Peroxidase</keyword>
<dbReference type="SUPFAM" id="SSF69118">
    <property type="entry name" value="AhpD-like"/>
    <property type="match status" value="1"/>
</dbReference>
<protein>
    <submittedName>
        <fullName evidence="2">Peroxidase-related enzyme</fullName>
    </submittedName>
</protein>
<dbReference type="Proteomes" id="UP000663940">
    <property type="component" value="Chromosome"/>
</dbReference>
<dbReference type="InterPro" id="IPR003779">
    <property type="entry name" value="CMD-like"/>
</dbReference>
<dbReference type="AlphaFoldDB" id="A0AAE6JG24"/>
<dbReference type="InterPro" id="IPR029032">
    <property type="entry name" value="AhpD-like"/>
</dbReference>
<keyword evidence="2" id="KW-0560">Oxidoreductase</keyword>
<dbReference type="InterPro" id="IPR010195">
    <property type="entry name" value="Uncharacterised_peroxidase-rel"/>
</dbReference>
<dbReference type="EMBL" id="CP071880">
    <property type="protein sequence ID" value="QTE52400.1"/>
    <property type="molecule type" value="Genomic_DNA"/>
</dbReference>
<keyword evidence="5" id="KW-1185">Reference proteome</keyword>
<dbReference type="Proteomes" id="UP000250557">
    <property type="component" value="Chromosome"/>
</dbReference>
<evidence type="ECO:0000313" key="3">
    <source>
        <dbReference type="EMBL" id="QTE52400.1"/>
    </source>
</evidence>
<reference evidence="2 4" key="1">
    <citation type="submission" date="2019-08" db="EMBL/GenBank/DDBJ databases">
        <title>Comparative genome analysis confer to the adaptation heavy metal polluted environment.</title>
        <authorList>
            <person name="Li Y."/>
        </authorList>
    </citation>
    <scope>NUCLEOTIDE SEQUENCE [LARGE SCALE GENOMIC DNA]</scope>
    <source>
        <strain evidence="2 4">P2</strain>
    </source>
</reference>
<dbReference type="RefSeq" id="WP_112658394.1">
    <property type="nucleotide sequence ID" value="NZ_CP043451.1"/>
</dbReference>
<evidence type="ECO:0000313" key="2">
    <source>
        <dbReference type="EMBL" id="QEM05079.1"/>
    </source>
</evidence>